<dbReference type="AlphaFoldDB" id="A0A7C2VAZ3"/>
<evidence type="ECO:0000313" key="3">
    <source>
        <dbReference type="EMBL" id="HEW52894.1"/>
    </source>
</evidence>
<comment type="caution">
    <text evidence="3">The sequence shown here is derived from an EMBL/GenBank/DDBJ whole genome shotgun (WGS) entry which is preliminary data.</text>
</comment>
<dbReference type="Pfam" id="PF00701">
    <property type="entry name" value="DHDPS"/>
    <property type="match status" value="1"/>
</dbReference>
<protein>
    <submittedName>
        <fullName evidence="3">Dihydrodipicolinate synthase family protein</fullName>
    </submittedName>
</protein>
<organism evidence="3">
    <name type="scientific">Ignisphaera aggregans</name>
    <dbReference type="NCBI Taxonomy" id="334771"/>
    <lineage>
        <taxon>Archaea</taxon>
        <taxon>Thermoproteota</taxon>
        <taxon>Thermoprotei</taxon>
        <taxon>Desulfurococcales</taxon>
        <taxon>Desulfurococcaceae</taxon>
        <taxon>Ignisphaera</taxon>
    </lineage>
</organism>
<dbReference type="GO" id="GO:0008675">
    <property type="term" value="F:2-dehydro-3-deoxy-phosphogluconate aldolase activity"/>
    <property type="evidence" value="ECO:0007669"/>
    <property type="project" value="UniProtKB-ARBA"/>
</dbReference>
<feature type="active site" description="Proton donor/acceptor" evidence="1">
    <location>
        <position position="135"/>
    </location>
</feature>
<dbReference type="CDD" id="cd00408">
    <property type="entry name" value="DHDPS-like"/>
    <property type="match status" value="1"/>
</dbReference>
<dbReference type="PRINTS" id="PR00146">
    <property type="entry name" value="DHPICSNTHASE"/>
</dbReference>
<evidence type="ECO:0000256" key="1">
    <source>
        <dbReference type="PIRSR" id="PIRSR001365-1"/>
    </source>
</evidence>
<dbReference type="PANTHER" id="PTHR42849">
    <property type="entry name" value="N-ACETYLNEURAMINATE LYASE"/>
    <property type="match status" value="1"/>
</dbReference>
<feature type="binding site" evidence="2">
    <location>
        <position position="206"/>
    </location>
    <ligand>
        <name>pyruvate</name>
        <dbReference type="ChEBI" id="CHEBI:15361"/>
    </ligand>
</feature>
<sequence>MFMVKGVVTALITPFTSDGDLCEECLEELMRFQFEKGVNGLFISGTYGEGVITPYSTREKLLKKAIEYAPSSSVVLPHIGSSDPEIVLNLAKLAKDLGYQAVSIVGPIFHPPTKQGLIKFYSYIAAKADVPIVIYNNKNRQGYNISPDDFELLTKEVPQIIGVKDTSYEPDQVLEYVIRFGNKYFIACGGDNFVLYAFTIGSHAHICGISNAFPELAVSIHKAVLNRDFAKAIKLQYKVSQLRKMSKKYGVESSEIQRAILRLRGINAGYPPLQLTHSFTQQQLEELKNIVEQFLPEIENL</sequence>
<dbReference type="GO" id="GO:0008747">
    <property type="term" value="F:N-acetylneuraminate lyase activity"/>
    <property type="evidence" value="ECO:0007669"/>
    <property type="project" value="TreeGrafter"/>
</dbReference>
<feature type="active site" description="Schiff-base intermediate with substrate" evidence="1">
    <location>
        <position position="164"/>
    </location>
</feature>
<dbReference type="EMBL" id="DSGT01000005">
    <property type="protein sequence ID" value="HEW52894.1"/>
    <property type="molecule type" value="Genomic_DNA"/>
</dbReference>
<dbReference type="GO" id="GO:0005829">
    <property type="term" value="C:cytosol"/>
    <property type="evidence" value="ECO:0007669"/>
    <property type="project" value="TreeGrafter"/>
</dbReference>
<name>A0A7C2VAZ3_9CREN</name>
<dbReference type="GO" id="GO:0019262">
    <property type="term" value="P:N-acetylneuraminate catabolic process"/>
    <property type="evidence" value="ECO:0007669"/>
    <property type="project" value="TreeGrafter"/>
</dbReference>
<gene>
    <name evidence="3" type="ORF">ENO77_01800</name>
</gene>
<evidence type="ECO:0000256" key="2">
    <source>
        <dbReference type="PIRSR" id="PIRSR001365-2"/>
    </source>
</evidence>
<dbReference type="InterPro" id="IPR013785">
    <property type="entry name" value="Aldolase_TIM"/>
</dbReference>
<dbReference type="PIRSF" id="PIRSF001365">
    <property type="entry name" value="DHDPS"/>
    <property type="match status" value="1"/>
</dbReference>
<accession>A0A7C2VAZ3</accession>
<dbReference type="Gene3D" id="3.20.20.70">
    <property type="entry name" value="Aldolase class I"/>
    <property type="match status" value="1"/>
</dbReference>
<proteinExistence type="predicted"/>
<dbReference type="InterPro" id="IPR002220">
    <property type="entry name" value="DapA-like"/>
</dbReference>
<reference evidence="3" key="1">
    <citation type="journal article" date="2020" name="mSystems">
        <title>Genome- and Community-Level Interaction Insights into Carbon Utilization and Element Cycling Functions of Hydrothermarchaeota in Hydrothermal Sediment.</title>
        <authorList>
            <person name="Zhou Z."/>
            <person name="Liu Y."/>
            <person name="Xu W."/>
            <person name="Pan J."/>
            <person name="Luo Z.H."/>
            <person name="Li M."/>
        </authorList>
    </citation>
    <scope>NUCLEOTIDE SEQUENCE [LARGE SCALE GENOMIC DNA]</scope>
    <source>
        <strain evidence="3">SpSt-16</strain>
    </source>
</reference>
<dbReference type="SUPFAM" id="SSF51569">
    <property type="entry name" value="Aldolase"/>
    <property type="match status" value="1"/>
</dbReference>
<dbReference type="SMART" id="SM01130">
    <property type="entry name" value="DHDPS"/>
    <property type="match status" value="1"/>
</dbReference>
<dbReference type="PANTHER" id="PTHR42849:SF1">
    <property type="entry name" value="N-ACETYLNEURAMINATE LYASE"/>
    <property type="match status" value="1"/>
</dbReference>